<dbReference type="PANTHER" id="PTHR12015:SF198">
    <property type="entry name" value="PLATELET BASIC PROTEIN"/>
    <property type="match status" value="1"/>
</dbReference>
<feature type="chain" id="PRO_5036460505" evidence="6">
    <location>
        <begin position="31"/>
        <end position="104"/>
    </location>
</feature>
<dbReference type="SUPFAM" id="SSF54117">
    <property type="entry name" value="Interleukin 8-like chemokines"/>
    <property type="match status" value="1"/>
</dbReference>
<protein>
    <submittedName>
        <fullName evidence="8">Interleukin-8-like</fullName>
    </submittedName>
</protein>
<dbReference type="FunFam" id="2.40.50.40:FF:000004">
    <property type="entry name" value="C-X-C motif chemokine"/>
    <property type="match status" value="1"/>
</dbReference>
<dbReference type="Pfam" id="PF00048">
    <property type="entry name" value="IL8"/>
    <property type="match status" value="1"/>
</dbReference>
<feature type="domain" description="Chemokine interleukin-8-like" evidence="7">
    <location>
        <begin position="37"/>
        <end position="98"/>
    </location>
</feature>
<keyword evidence="9" id="KW-1185">Reference proteome</keyword>
<reference evidence="8" key="2">
    <citation type="submission" date="2025-08" db="UniProtKB">
        <authorList>
            <consortium name="Ensembl"/>
        </authorList>
    </citation>
    <scope>IDENTIFICATION</scope>
</reference>
<evidence type="ECO:0000313" key="8">
    <source>
        <dbReference type="Ensembl" id="ENSENLP00000046717.1"/>
    </source>
</evidence>
<dbReference type="GO" id="GO:0005615">
    <property type="term" value="C:extracellular space"/>
    <property type="evidence" value="ECO:0007669"/>
    <property type="project" value="UniProtKB-KW"/>
</dbReference>
<dbReference type="InParanoid" id="A0A665WT41"/>
<evidence type="ECO:0000256" key="4">
    <source>
        <dbReference type="ARBA" id="ARBA00022525"/>
    </source>
</evidence>
<dbReference type="InterPro" id="IPR039809">
    <property type="entry name" value="Chemokine_b/g/d"/>
</dbReference>
<dbReference type="RefSeq" id="XP_029363515.1">
    <property type="nucleotide sequence ID" value="XM_029507655.1"/>
</dbReference>
<dbReference type="AlphaFoldDB" id="A0A665WT41"/>
<evidence type="ECO:0000256" key="3">
    <source>
        <dbReference type="ARBA" id="ARBA00022514"/>
    </source>
</evidence>
<dbReference type="GO" id="GO:0042056">
    <property type="term" value="F:chemoattractant activity"/>
    <property type="evidence" value="ECO:0007669"/>
    <property type="project" value="UniProtKB-ARBA"/>
</dbReference>
<dbReference type="Gene3D" id="2.40.50.40">
    <property type="match status" value="1"/>
</dbReference>
<dbReference type="PANTHER" id="PTHR12015">
    <property type="entry name" value="SMALL INDUCIBLE CYTOKINE A"/>
    <property type="match status" value="1"/>
</dbReference>
<reference evidence="8" key="3">
    <citation type="submission" date="2025-09" db="UniProtKB">
        <authorList>
            <consortium name="Ensembl"/>
        </authorList>
    </citation>
    <scope>IDENTIFICATION</scope>
</reference>
<dbReference type="InterPro" id="IPR033899">
    <property type="entry name" value="CXC_Chemokine_domain"/>
</dbReference>
<evidence type="ECO:0000256" key="2">
    <source>
        <dbReference type="ARBA" id="ARBA00010665"/>
    </source>
</evidence>
<evidence type="ECO:0000313" key="9">
    <source>
        <dbReference type="Proteomes" id="UP000472264"/>
    </source>
</evidence>
<dbReference type="InterPro" id="IPR001089">
    <property type="entry name" value="Chemokine_CXC"/>
</dbReference>
<sequence length="104" mass="11586">MRPYFSCREDMSFITTLALLVLLTIPEGISLRDQGVILRCQCISMESKPIGRHIEKVVVNLASSHCKGIEIIATLKKDGQQICLNPNAPWVKKVLGKKLIKQAP</sequence>
<keyword evidence="6" id="KW-0732">Signal</keyword>
<dbReference type="GeneID" id="115047002"/>
<dbReference type="InterPro" id="IPR001811">
    <property type="entry name" value="Chemokine_IL8-like_dom"/>
</dbReference>
<comment type="subcellular location">
    <subcellularLocation>
        <location evidence="1">Secreted</location>
    </subcellularLocation>
</comment>
<dbReference type="GO" id="GO:0006952">
    <property type="term" value="P:defense response"/>
    <property type="evidence" value="ECO:0007669"/>
    <property type="project" value="InterPro"/>
</dbReference>
<keyword evidence="4" id="KW-0964">Secreted</keyword>
<dbReference type="Proteomes" id="UP000472264">
    <property type="component" value="Chromosome 1"/>
</dbReference>
<organism evidence="8 9">
    <name type="scientific">Echeneis naucrates</name>
    <name type="common">Live sharksucker</name>
    <dbReference type="NCBI Taxonomy" id="173247"/>
    <lineage>
        <taxon>Eukaryota</taxon>
        <taxon>Metazoa</taxon>
        <taxon>Chordata</taxon>
        <taxon>Craniata</taxon>
        <taxon>Vertebrata</taxon>
        <taxon>Euteleostomi</taxon>
        <taxon>Actinopterygii</taxon>
        <taxon>Neopterygii</taxon>
        <taxon>Teleostei</taxon>
        <taxon>Neoteleostei</taxon>
        <taxon>Acanthomorphata</taxon>
        <taxon>Carangaria</taxon>
        <taxon>Carangiformes</taxon>
        <taxon>Echeneidae</taxon>
        <taxon>Echeneis</taxon>
    </lineage>
</organism>
<feature type="signal peptide" evidence="6">
    <location>
        <begin position="1"/>
        <end position="30"/>
    </location>
</feature>
<dbReference type="OMA" id="MNLRCRC"/>
<accession>A0A665WT41</accession>
<dbReference type="CDD" id="cd00273">
    <property type="entry name" value="Chemokine_CXC"/>
    <property type="match status" value="1"/>
</dbReference>
<dbReference type="InterPro" id="IPR036048">
    <property type="entry name" value="Interleukin_8-like_sf"/>
</dbReference>
<evidence type="ECO:0000256" key="1">
    <source>
        <dbReference type="ARBA" id="ARBA00004613"/>
    </source>
</evidence>
<dbReference type="Ensembl" id="ENSENLT00000047856.1">
    <property type="protein sequence ID" value="ENSENLP00000046717.1"/>
    <property type="gene ID" value="ENSENLG00000019792.1"/>
</dbReference>
<comment type="similarity">
    <text evidence="2">Belongs to the intercrine alpha (chemokine CxC) family.</text>
</comment>
<dbReference type="PRINTS" id="PR00436">
    <property type="entry name" value="INTERLEUKIN8"/>
</dbReference>
<dbReference type="SMART" id="SM00199">
    <property type="entry name" value="SCY"/>
    <property type="match status" value="1"/>
</dbReference>
<proteinExistence type="inferred from homology"/>
<comment type="function">
    <text evidence="5">Ligand for cxcr3.2. Chemotactic for macrophages.</text>
</comment>
<dbReference type="GO" id="GO:0006955">
    <property type="term" value="P:immune response"/>
    <property type="evidence" value="ECO:0007669"/>
    <property type="project" value="InterPro"/>
</dbReference>
<evidence type="ECO:0000256" key="6">
    <source>
        <dbReference type="SAM" id="SignalP"/>
    </source>
</evidence>
<dbReference type="OrthoDB" id="9937393at2759"/>
<name>A0A665WT41_ECHNA</name>
<evidence type="ECO:0000256" key="5">
    <source>
        <dbReference type="ARBA" id="ARBA00054901"/>
    </source>
</evidence>
<keyword evidence="3" id="KW-0202">Cytokine</keyword>
<reference evidence="8" key="1">
    <citation type="submission" date="2021-04" db="EMBL/GenBank/DDBJ databases">
        <authorList>
            <consortium name="Wellcome Sanger Institute Data Sharing"/>
        </authorList>
    </citation>
    <scope>NUCLEOTIDE SEQUENCE [LARGE SCALE GENOMIC DNA]</scope>
</reference>
<dbReference type="PRINTS" id="PR00437">
    <property type="entry name" value="SMALLCYTKCXC"/>
</dbReference>
<evidence type="ECO:0000259" key="7">
    <source>
        <dbReference type="SMART" id="SM00199"/>
    </source>
</evidence>
<gene>
    <name evidence="8" type="primary">LOC115047002</name>
</gene>
<dbReference type="GO" id="GO:0008009">
    <property type="term" value="F:chemokine activity"/>
    <property type="evidence" value="ECO:0007669"/>
    <property type="project" value="InterPro"/>
</dbReference>